<feature type="transmembrane region" description="Helical" evidence="6">
    <location>
        <begin position="152"/>
        <end position="170"/>
    </location>
</feature>
<feature type="compositionally biased region" description="Basic residues" evidence="5">
    <location>
        <begin position="1"/>
        <end position="10"/>
    </location>
</feature>
<protein>
    <recommendedName>
        <fullName evidence="9">Acetyl-coenzyme A transporter 1</fullName>
    </recommendedName>
</protein>
<dbReference type="Proteomes" id="UP001190700">
    <property type="component" value="Unassembled WGS sequence"/>
</dbReference>
<dbReference type="InterPro" id="IPR024371">
    <property type="entry name" value="AcetylCoA_trans_1-like"/>
</dbReference>
<comment type="caution">
    <text evidence="7">The sequence shown here is derived from an EMBL/GenBank/DDBJ whole genome shotgun (WGS) entry which is preliminary data.</text>
</comment>
<dbReference type="EMBL" id="LGRX02009013">
    <property type="protein sequence ID" value="KAK3272364.1"/>
    <property type="molecule type" value="Genomic_DNA"/>
</dbReference>
<evidence type="ECO:0000313" key="8">
    <source>
        <dbReference type="Proteomes" id="UP001190700"/>
    </source>
</evidence>
<gene>
    <name evidence="7" type="ORF">CYMTET_19340</name>
</gene>
<sequence length="173" mass="19175">MGSKKIKQRVNHVDPPPDDVEVQDQARSGERKPKAGFIVRRIFGMELEAGELNSLLLLMLLYTLQGVPMGLSSSISFILQEKGASFADQGTFSLASWPFSLKILWAPLVDALYFERFGQRRTWLLPLQALVGVILLYMSSSVGAMLGEDGTSGIHVRPLTALFFPIYFLLASQ</sequence>
<dbReference type="PANTHER" id="PTHR12778:SF9">
    <property type="entry name" value="ACETYL-COENZYME A TRANSPORTER 1"/>
    <property type="match status" value="1"/>
</dbReference>
<dbReference type="PANTHER" id="PTHR12778">
    <property type="entry name" value="SOLUTE CARRIER FAMILY 33 ACETYL-COA TRANSPORTER -RELATED"/>
    <property type="match status" value="1"/>
</dbReference>
<evidence type="ECO:0000256" key="5">
    <source>
        <dbReference type="SAM" id="MobiDB-lite"/>
    </source>
</evidence>
<keyword evidence="8" id="KW-1185">Reference proteome</keyword>
<reference evidence="7 8" key="1">
    <citation type="journal article" date="2015" name="Genome Biol. Evol.">
        <title>Comparative Genomics of a Bacterivorous Green Alga Reveals Evolutionary Causalities and Consequences of Phago-Mixotrophic Mode of Nutrition.</title>
        <authorList>
            <person name="Burns J.A."/>
            <person name="Paasch A."/>
            <person name="Narechania A."/>
            <person name="Kim E."/>
        </authorList>
    </citation>
    <scope>NUCLEOTIDE SEQUENCE [LARGE SCALE GENOMIC DNA]</scope>
    <source>
        <strain evidence="7 8">PLY_AMNH</strain>
    </source>
</reference>
<dbReference type="GO" id="GO:0008521">
    <property type="term" value="F:acetyl-CoA transmembrane transporter activity"/>
    <property type="evidence" value="ECO:0007669"/>
    <property type="project" value="InterPro"/>
</dbReference>
<dbReference type="GO" id="GO:0035348">
    <property type="term" value="P:acetyl-CoA transmembrane transport"/>
    <property type="evidence" value="ECO:0007669"/>
    <property type="project" value="InterPro"/>
</dbReference>
<organism evidence="7 8">
    <name type="scientific">Cymbomonas tetramitiformis</name>
    <dbReference type="NCBI Taxonomy" id="36881"/>
    <lineage>
        <taxon>Eukaryota</taxon>
        <taxon>Viridiplantae</taxon>
        <taxon>Chlorophyta</taxon>
        <taxon>Pyramimonadophyceae</taxon>
        <taxon>Pyramimonadales</taxon>
        <taxon>Pyramimonadaceae</taxon>
        <taxon>Cymbomonas</taxon>
    </lineage>
</organism>
<dbReference type="GO" id="GO:0016020">
    <property type="term" value="C:membrane"/>
    <property type="evidence" value="ECO:0007669"/>
    <property type="project" value="UniProtKB-SubCell"/>
</dbReference>
<proteinExistence type="predicted"/>
<feature type="region of interest" description="Disordered" evidence="5">
    <location>
        <begin position="1"/>
        <end position="28"/>
    </location>
</feature>
<accession>A0AAE0G6C0</accession>
<name>A0AAE0G6C0_9CHLO</name>
<evidence type="ECO:0008006" key="9">
    <source>
        <dbReference type="Google" id="ProtNLM"/>
    </source>
</evidence>
<evidence type="ECO:0000256" key="4">
    <source>
        <dbReference type="ARBA" id="ARBA00023136"/>
    </source>
</evidence>
<keyword evidence="4 6" id="KW-0472">Membrane</keyword>
<dbReference type="AlphaFoldDB" id="A0AAE0G6C0"/>
<evidence type="ECO:0000256" key="3">
    <source>
        <dbReference type="ARBA" id="ARBA00022989"/>
    </source>
</evidence>
<dbReference type="InterPro" id="IPR004752">
    <property type="entry name" value="AmpG_permease/AT-1"/>
</dbReference>
<dbReference type="Pfam" id="PF13000">
    <property type="entry name" value="Acatn"/>
    <property type="match status" value="1"/>
</dbReference>
<keyword evidence="2 6" id="KW-0812">Transmembrane</keyword>
<feature type="transmembrane region" description="Helical" evidence="6">
    <location>
        <begin position="125"/>
        <end position="146"/>
    </location>
</feature>
<comment type="subcellular location">
    <subcellularLocation>
        <location evidence="1">Membrane</location>
        <topology evidence="1">Multi-pass membrane protein</topology>
    </subcellularLocation>
</comment>
<keyword evidence="3 6" id="KW-1133">Transmembrane helix</keyword>
<evidence type="ECO:0000256" key="6">
    <source>
        <dbReference type="SAM" id="Phobius"/>
    </source>
</evidence>
<evidence type="ECO:0000256" key="1">
    <source>
        <dbReference type="ARBA" id="ARBA00004141"/>
    </source>
</evidence>
<evidence type="ECO:0000256" key="2">
    <source>
        <dbReference type="ARBA" id="ARBA00022692"/>
    </source>
</evidence>
<evidence type="ECO:0000313" key="7">
    <source>
        <dbReference type="EMBL" id="KAK3272364.1"/>
    </source>
</evidence>
<feature type="non-terminal residue" evidence="7">
    <location>
        <position position="173"/>
    </location>
</feature>